<evidence type="ECO:0000256" key="1">
    <source>
        <dbReference type="ARBA" id="ARBA00022468"/>
    </source>
</evidence>
<dbReference type="GO" id="GO:0005634">
    <property type="term" value="C:nucleus"/>
    <property type="evidence" value="ECO:0007669"/>
    <property type="project" value="TreeGrafter"/>
</dbReference>
<dbReference type="InParanoid" id="I7M269"/>
<dbReference type="GeneID" id="7822972"/>
<gene>
    <name evidence="5" type="ORF">TTHERM_00134960</name>
</gene>
<dbReference type="AlphaFoldDB" id="I7M269"/>
<dbReference type="GO" id="GO:0006913">
    <property type="term" value="P:nucleocytoplasmic transport"/>
    <property type="evidence" value="ECO:0007669"/>
    <property type="project" value="TreeGrafter"/>
</dbReference>
<accession>I7M269</accession>
<dbReference type="PANTHER" id="PTHR24113">
    <property type="entry name" value="RAN GTPASE-ACTIVATING PROTEIN 1"/>
    <property type="match status" value="1"/>
</dbReference>
<organism evidence="5 6">
    <name type="scientific">Tetrahymena thermophila (strain SB210)</name>
    <dbReference type="NCBI Taxonomy" id="312017"/>
    <lineage>
        <taxon>Eukaryota</taxon>
        <taxon>Sar</taxon>
        <taxon>Alveolata</taxon>
        <taxon>Ciliophora</taxon>
        <taxon>Intramacronucleata</taxon>
        <taxon>Oligohymenophorea</taxon>
        <taxon>Hymenostomatida</taxon>
        <taxon>Tetrahymenina</taxon>
        <taxon>Tetrahymenidae</taxon>
        <taxon>Tetrahymena</taxon>
    </lineage>
</organism>
<dbReference type="EMBL" id="GG662639">
    <property type="protein sequence ID" value="EAR99431.3"/>
    <property type="molecule type" value="Genomic_DNA"/>
</dbReference>
<reference evidence="6" key="1">
    <citation type="journal article" date="2006" name="PLoS Biol.">
        <title>Macronuclear genome sequence of the ciliate Tetrahymena thermophila, a model eukaryote.</title>
        <authorList>
            <person name="Eisen J.A."/>
            <person name="Coyne R.S."/>
            <person name="Wu M."/>
            <person name="Wu D."/>
            <person name="Thiagarajan M."/>
            <person name="Wortman J.R."/>
            <person name="Badger J.H."/>
            <person name="Ren Q."/>
            <person name="Amedeo P."/>
            <person name="Jones K.M."/>
            <person name="Tallon L.J."/>
            <person name="Delcher A.L."/>
            <person name="Salzberg S.L."/>
            <person name="Silva J.C."/>
            <person name="Haas B.J."/>
            <person name="Majoros W.H."/>
            <person name="Farzad M."/>
            <person name="Carlton J.M."/>
            <person name="Smith R.K. Jr."/>
            <person name="Garg J."/>
            <person name="Pearlman R.E."/>
            <person name="Karrer K.M."/>
            <person name="Sun L."/>
            <person name="Manning G."/>
            <person name="Elde N.C."/>
            <person name="Turkewitz A.P."/>
            <person name="Asai D.J."/>
            <person name="Wilkes D.E."/>
            <person name="Wang Y."/>
            <person name="Cai H."/>
            <person name="Collins K."/>
            <person name="Stewart B.A."/>
            <person name="Lee S.R."/>
            <person name="Wilamowska K."/>
            <person name="Weinberg Z."/>
            <person name="Ruzzo W.L."/>
            <person name="Wloga D."/>
            <person name="Gaertig J."/>
            <person name="Frankel J."/>
            <person name="Tsao C.-C."/>
            <person name="Gorovsky M.A."/>
            <person name="Keeling P.J."/>
            <person name="Waller R.F."/>
            <person name="Patron N.J."/>
            <person name="Cherry J.M."/>
            <person name="Stover N.A."/>
            <person name="Krieger C.J."/>
            <person name="del Toro C."/>
            <person name="Ryder H.F."/>
            <person name="Williamson S.C."/>
            <person name="Barbeau R.A."/>
            <person name="Hamilton E.P."/>
            <person name="Orias E."/>
        </authorList>
    </citation>
    <scope>NUCLEOTIDE SEQUENCE [LARGE SCALE GENOMIC DNA]</scope>
    <source>
        <strain evidence="6">SB210</strain>
    </source>
</reference>
<evidence type="ECO:0000256" key="4">
    <source>
        <dbReference type="SAM" id="MobiDB-lite"/>
    </source>
</evidence>
<evidence type="ECO:0000256" key="3">
    <source>
        <dbReference type="ARBA" id="ARBA00022737"/>
    </source>
</evidence>
<feature type="region of interest" description="Disordered" evidence="4">
    <location>
        <begin position="737"/>
        <end position="784"/>
    </location>
</feature>
<name>I7M269_TETTS</name>
<dbReference type="RefSeq" id="XP_001019676.3">
    <property type="nucleotide sequence ID" value="XM_001019676.3"/>
</dbReference>
<keyword evidence="6" id="KW-1185">Reference proteome</keyword>
<keyword evidence="2" id="KW-0433">Leucine-rich repeat</keyword>
<dbReference type="PANTHER" id="PTHR24113:SF12">
    <property type="entry name" value="RAN GTPASE-ACTIVATING PROTEIN 1"/>
    <property type="match status" value="1"/>
</dbReference>
<dbReference type="InterPro" id="IPR027038">
    <property type="entry name" value="RanGap"/>
</dbReference>
<dbReference type="InterPro" id="IPR032675">
    <property type="entry name" value="LRR_dom_sf"/>
</dbReference>
<dbReference type="GO" id="GO:0048471">
    <property type="term" value="C:perinuclear region of cytoplasm"/>
    <property type="evidence" value="ECO:0007669"/>
    <property type="project" value="TreeGrafter"/>
</dbReference>
<dbReference type="GO" id="GO:0005096">
    <property type="term" value="F:GTPase activator activity"/>
    <property type="evidence" value="ECO:0007669"/>
    <property type="project" value="UniProtKB-KW"/>
</dbReference>
<evidence type="ECO:0000313" key="5">
    <source>
        <dbReference type="EMBL" id="EAR99431.3"/>
    </source>
</evidence>
<proteinExistence type="predicted"/>
<evidence type="ECO:0000313" key="6">
    <source>
        <dbReference type="Proteomes" id="UP000009168"/>
    </source>
</evidence>
<dbReference type="Gene3D" id="3.80.10.10">
    <property type="entry name" value="Ribonuclease Inhibitor"/>
    <property type="match status" value="1"/>
</dbReference>
<feature type="compositionally biased region" description="Acidic residues" evidence="4">
    <location>
        <begin position="750"/>
        <end position="769"/>
    </location>
</feature>
<dbReference type="GO" id="GO:0031267">
    <property type="term" value="F:small GTPase binding"/>
    <property type="evidence" value="ECO:0007669"/>
    <property type="project" value="TreeGrafter"/>
</dbReference>
<evidence type="ECO:0000256" key="2">
    <source>
        <dbReference type="ARBA" id="ARBA00022614"/>
    </source>
</evidence>
<sequence length="1048" mass="122155">MNLVSQNNLEIQQNIQLQFDPKLFSEIYLEKASFSIKNSNNDTANNKQKQQKSVIDSYFKSIPTNLFGISFIFLEQQDIQGKEMQDLGLKLDFYAYRQYFQHLQNISVDIMPGNFPSFGSLKLLIKTMNLLQKVNNKILWVRQDKIVELNECIELALMFYEQRNLKYSLFYFSKMLSIEVYNGQLYIDIRESVYINSESLTKIFQALQKSFPSFYDLHIRIGDNNSLNSNIIQPFSEFVMQYAQNLQRLKIFIGNRNYIGSKLFSKLGQAFLPKLTTFQMEVMSNNDQLSTDSQGLFDFLRNQQNLQFLSLNYGSKNSLNAKTFENFGKSLQNLKKLTDLDINIGQWNKIESLGCNNFTESIKNMNLKKIKLIFEGQNGITPDGASKFFDILSTFNGLNSIQVGFGDKNCLEEKCIRSFSDCLHRQIYLSTLSLNLIHKINTDTSILFQSIENKNALYNLQLKIGQDYNINDSMESLCQSLISLTQLKNLSIDFIGTKEIQLNKMELLCMAIRKIPSLIGLQFYTDDLADDKTLSIFRYIFEGNINFKDIRIGYNVIFQHNFSKFELEIKGKKRWDRDIIQSICRQISKYQPIKDFIIKFDAEKTRHCQPEDLVTFLRYACMSLQKNPNKNGKVFIFFEGFLEIYTQSILVESYNLYEYQNQFLLKNSETAQFFENENKLIHINYMPKSTQSLSILQLEDVISLVSGLGYNCINLKSSFGPKKQAANNQQQGLMQMLGLQQQQQQQQMGGEEEEDQVGEQNDDDEEEEGQNQQQQGLGGNNQNQNNFSRNQFSIILSSTISSIKSSKLKKLTVEAMNHFYMRVSESKFDFYLFERESLPQHSLQQLNINLIQKTTHLKEIQLDLRHLNNQGINSLRHLIDNQQGLVKLYLGGQIKLLKENIRDMSLFHFQLRSLQSLVSLNLDRIQYLGLNQEEIPALNEHQQQQFRLFMQQNHNDLIARLEQIQNPTSQQEEQELQGIQDQIIQLRNKKMQEYFTQSVEEFKQIIDNTKRQVIQRKALCVIMKFSKLKINRKLKGDIIIDIGRSLLI</sequence>
<dbReference type="SUPFAM" id="SSF52047">
    <property type="entry name" value="RNI-like"/>
    <property type="match status" value="1"/>
</dbReference>
<dbReference type="GO" id="GO:0005829">
    <property type="term" value="C:cytosol"/>
    <property type="evidence" value="ECO:0007669"/>
    <property type="project" value="TreeGrafter"/>
</dbReference>
<keyword evidence="1" id="KW-0343">GTPase activation</keyword>
<protein>
    <submittedName>
        <fullName evidence="5">Uncharacterized protein</fullName>
    </submittedName>
</protein>
<dbReference type="KEGG" id="tet:TTHERM_00134960"/>
<dbReference type="Proteomes" id="UP000009168">
    <property type="component" value="Unassembled WGS sequence"/>
</dbReference>
<feature type="compositionally biased region" description="Low complexity" evidence="4">
    <location>
        <begin position="770"/>
        <end position="784"/>
    </location>
</feature>
<keyword evidence="3" id="KW-0677">Repeat</keyword>
<feature type="compositionally biased region" description="Low complexity" evidence="4">
    <location>
        <begin position="737"/>
        <end position="749"/>
    </location>
</feature>